<dbReference type="AlphaFoldDB" id="A0AAE1D945"/>
<dbReference type="GO" id="GO:0005737">
    <property type="term" value="C:cytoplasm"/>
    <property type="evidence" value="ECO:0007669"/>
    <property type="project" value="TreeGrafter"/>
</dbReference>
<dbReference type="SUPFAM" id="SSF46565">
    <property type="entry name" value="Chaperone J-domain"/>
    <property type="match status" value="1"/>
</dbReference>
<dbReference type="GO" id="GO:0005634">
    <property type="term" value="C:nucleus"/>
    <property type="evidence" value="ECO:0007669"/>
    <property type="project" value="TreeGrafter"/>
</dbReference>
<proteinExistence type="predicted"/>
<gene>
    <name evidence="4" type="ORF">RRG08_060615</name>
</gene>
<evidence type="ECO:0000313" key="5">
    <source>
        <dbReference type="Proteomes" id="UP001283361"/>
    </source>
</evidence>
<name>A0AAE1D945_9GAST</name>
<dbReference type="InterPro" id="IPR052594">
    <property type="entry name" value="J_domain-containing_protein"/>
</dbReference>
<accession>A0AAE1D945</accession>
<dbReference type="Gene3D" id="1.10.287.110">
    <property type="entry name" value="DnaJ domain"/>
    <property type="match status" value="1"/>
</dbReference>
<dbReference type="PANTHER" id="PTHR44144">
    <property type="entry name" value="DNAJ HOMOLOG SUBFAMILY C MEMBER 9"/>
    <property type="match status" value="1"/>
</dbReference>
<dbReference type="InterPro" id="IPR018253">
    <property type="entry name" value="DnaJ_domain_CS"/>
</dbReference>
<keyword evidence="2" id="KW-0175">Coiled coil</keyword>
<dbReference type="Proteomes" id="UP001283361">
    <property type="component" value="Unassembled WGS sequence"/>
</dbReference>
<dbReference type="FunFam" id="1.10.287.110:FF:000035">
    <property type="entry name" value="DnaJ homolog subfamily C member 9"/>
    <property type="match status" value="1"/>
</dbReference>
<reference evidence="4" key="1">
    <citation type="journal article" date="2023" name="G3 (Bethesda)">
        <title>A reference genome for the long-term kleptoplast-retaining sea slug Elysia crispata morphotype clarki.</title>
        <authorList>
            <person name="Eastman K.E."/>
            <person name="Pendleton A.L."/>
            <person name="Shaikh M.A."/>
            <person name="Suttiyut T."/>
            <person name="Ogas R."/>
            <person name="Tomko P."/>
            <person name="Gavelis G."/>
            <person name="Widhalm J.R."/>
            <person name="Wisecaver J.H."/>
        </authorList>
    </citation>
    <scope>NUCLEOTIDE SEQUENCE</scope>
    <source>
        <strain evidence="4">ECLA1</strain>
    </source>
</reference>
<dbReference type="PROSITE" id="PS50076">
    <property type="entry name" value="DNAJ_2"/>
    <property type="match status" value="1"/>
</dbReference>
<dbReference type="PRINTS" id="PR00625">
    <property type="entry name" value="JDOMAIN"/>
</dbReference>
<dbReference type="EMBL" id="JAWDGP010004813">
    <property type="protein sequence ID" value="KAK3761881.1"/>
    <property type="molecule type" value="Genomic_DNA"/>
</dbReference>
<keyword evidence="1" id="KW-0597">Phosphoprotein</keyword>
<dbReference type="GO" id="GO:0031072">
    <property type="term" value="F:heat shock protein binding"/>
    <property type="evidence" value="ECO:0007669"/>
    <property type="project" value="TreeGrafter"/>
</dbReference>
<evidence type="ECO:0000259" key="3">
    <source>
        <dbReference type="PROSITE" id="PS50076"/>
    </source>
</evidence>
<dbReference type="PROSITE" id="PS00636">
    <property type="entry name" value="DNAJ_1"/>
    <property type="match status" value="1"/>
</dbReference>
<dbReference type="InterPro" id="IPR001623">
    <property type="entry name" value="DnaJ_domain"/>
</dbReference>
<dbReference type="Pfam" id="PF00226">
    <property type="entry name" value="DnaJ"/>
    <property type="match status" value="1"/>
</dbReference>
<dbReference type="InterPro" id="IPR036869">
    <property type="entry name" value="J_dom_sf"/>
</dbReference>
<evidence type="ECO:0000313" key="4">
    <source>
        <dbReference type="EMBL" id="KAK3761881.1"/>
    </source>
</evidence>
<dbReference type="InterPro" id="IPR056453">
    <property type="entry name" value="HTH_DNAJC9"/>
</dbReference>
<feature type="coiled-coil region" evidence="2">
    <location>
        <begin position="180"/>
        <end position="210"/>
    </location>
</feature>
<comment type="caution">
    <text evidence="4">The sequence shown here is derived from an EMBL/GenBank/DDBJ whole genome shotgun (WGS) entry which is preliminary data.</text>
</comment>
<dbReference type="CDD" id="cd06257">
    <property type="entry name" value="DnaJ"/>
    <property type="match status" value="1"/>
</dbReference>
<evidence type="ECO:0000256" key="1">
    <source>
        <dbReference type="ARBA" id="ARBA00022553"/>
    </source>
</evidence>
<keyword evidence="5" id="KW-1185">Reference proteome</keyword>
<evidence type="ECO:0000256" key="2">
    <source>
        <dbReference type="SAM" id="Coils"/>
    </source>
</evidence>
<organism evidence="4 5">
    <name type="scientific">Elysia crispata</name>
    <name type="common">lettuce slug</name>
    <dbReference type="NCBI Taxonomy" id="231223"/>
    <lineage>
        <taxon>Eukaryota</taxon>
        <taxon>Metazoa</taxon>
        <taxon>Spiralia</taxon>
        <taxon>Lophotrochozoa</taxon>
        <taxon>Mollusca</taxon>
        <taxon>Gastropoda</taxon>
        <taxon>Heterobranchia</taxon>
        <taxon>Euthyneura</taxon>
        <taxon>Panpulmonata</taxon>
        <taxon>Sacoglossa</taxon>
        <taxon>Placobranchoidea</taxon>
        <taxon>Plakobranchidae</taxon>
        <taxon>Elysia</taxon>
    </lineage>
</organism>
<dbReference type="SMART" id="SM00271">
    <property type="entry name" value="DnaJ"/>
    <property type="match status" value="1"/>
</dbReference>
<feature type="domain" description="J" evidence="3">
    <location>
        <begin position="16"/>
        <end position="83"/>
    </location>
</feature>
<dbReference type="Pfam" id="PF23302">
    <property type="entry name" value="HTH_DNAJC9"/>
    <property type="match status" value="1"/>
</dbReference>
<sequence length="258" mass="29485">MPSLLQNCEKIFHTDNLYEVIGVEKDASQKELKKGYHRKALAFHPDRVLNTDKEAATKKFQLLSQVYSILADEARRREYDDTGEVDEEASVDQDRDWTEYWRLLFPKVTAKDIEEFGEKYRGSDEEMKDLKKAYLSSEGDMATILDTVLCCTYEDEERFAKVLRDLIKDGQLPAFDKFSKENIKKKSARLKKAKQEAAEAEEEAKKLKLGDDYNSLAAAIAQRQKARARQADDFLSQLEAKYGSSSTGGKKGGKKSKR</sequence>
<dbReference type="PANTHER" id="PTHR44144:SF1">
    <property type="entry name" value="DNAJ HOMOLOG SUBFAMILY C MEMBER 9"/>
    <property type="match status" value="1"/>
</dbReference>
<protein>
    <recommendedName>
        <fullName evidence="3">J domain-containing protein</fullName>
    </recommendedName>
</protein>